<reference evidence="2 3" key="1">
    <citation type="journal article" date="2019" name="Commun. Biol.">
        <title>The bagworm genome reveals a unique fibroin gene that provides high tensile strength.</title>
        <authorList>
            <person name="Kono N."/>
            <person name="Nakamura H."/>
            <person name="Ohtoshi R."/>
            <person name="Tomita M."/>
            <person name="Numata K."/>
            <person name="Arakawa K."/>
        </authorList>
    </citation>
    <scope>NUCLEOTIDE SEQUENCE [LARGE SCALE GENOMIC DNA]</scope>
</reference>
<dbReference type="InterPro" id="IPR019144">
    <property type="entry name" value="Membralin"/>
</dbReference>
<evidence type="ECO:0000313" key="2">
    <source>
        <dbReference type="EMBL" id="GBP82607.1"/>
    </source>
</evidence>
<dbReference type="AlphaFoldDB" id="A0A4C1Z7I0"/>
<organism evidence="2 3">
    <name type="scientific">Eumeta variegata</name>
    <name type="common">Bagworm moth</name>
    <name type="synonym">Eumeta japonica</name>
    <dbReference type="NCBI Taxonomy" id="151549"/>
    <lineage>
        <taxon>Eukaryota</taxon>
        <taxon>Metazoa</taxon>
        <taxon>Ecdysozoa</taxon>
        <taxon>Arthropoda</taxon>
        <taxon>Hexapoda</taxon>
        <taxon>Insecta</taxon>
        <taxon>Pterygota</taxon>
        <taxon>Neoptera</taxon>
        <taxon>Endopterygota</taxon>
        <taxon>Lepidoptera</taxon>
        <taxon>Glossata</taxon>
        <taxon>Ditrysia</taxon>
        <taxon>Tineoidea</taxon>
        <taxon>Psychidae</taxon>
        <taxon>Oiketicinae</taxon>
        <taxon>Eumeta</taxon>
    </lineage>
</organism>
<keyword evidence="3" id="KW-1185">Reference proteome</keyword>
<sequence length="142" mass="15379">MFNDMNADDNTTSMSAIVSGTWESSRGTRVDLLQMLEFNVTVSFPAAPLLTVILALVVLRASKAPPFSARWQAARVSRSVDATSRAAVEAPVAHERARRLSLLRAPAPAAAHCGRLVRPPPPPPPPHIGLFIFPIFNIYPIT</sequence>
<keyword evidence="1" id="KW-0472">Membrane</keyword>
<evidence type="ECO:0000256" key="1">
    <source>
        <dbReference type="SAM" id="Phobius"/>
    </source>
</evidence>
<gene>
    <name evidence="2" type="primary">TMEM259</name>
    <name evidence="2" type="ORF">EVAR_61468_1</name>
</gene>
<dbReference type="Proteomes" id="UP000299102">
    <property type="component" value="Unassembled WGS sequence"/>
</dbReference>
<comment type="caution">
    <text evidence="2">The sequence shown here is derived from an EMBL/GenBank/DDBJ whole genome shotgun (WGS) entry which is preliminary data.</text>
</comment>
<feature type="transmembrane region" description="Helical" evidence="1">
    <location>
        <begin position="42"/>
        <end position="61"/>
    </location>
</feature>
<dbReference type="EMBL" id="BGZK01001573">
    <property type="protein sequence ID" value="GBP82607.1"/>
    <property type="molecule type" value="Genomic_DNA"/>
</dbReference>
<protein>
    <submittedName>
        <fullName evidence="2">Membralin</fullName>
    </submittedName>
</protein>
<keyword evidence="1" id="KW-1133">Transmembrane helix</keyword>
<proteinExistence type="predicted"/>
<dbReference type="Pfam" id="PF09746">
    <property type="entry name" value="Membralin"/>
    <property type="match status" value="1"/>
</dbReference>
<evidence type="ECO:0000313" key="3">
    <source>
        <dbReference type="Proteomes" id="UP000299102"/>
    </source>
</evidence>
<keyword evidence="1" id="KW-0812">Transmembrane</keyword>
<name>A0A4C1Z7I0_EUMVA</name>
<accession>A0A4C1Z7I0</accession>
<dbReference type="OrthoDB" id="7484087at2759"/>